<keyword evidence="2" id="KW-1185">Reference proteome</keyword>
<gene>
    <name evidence="1" type="ORF">CC80DRAFT_168798</name>
</gene>
<dbReference type="AlphaFoldDB" id="A0A6A5TL52"/>
<protein>
    <submittedName>
        <fullName evidence="1">Uncharacterized protein</fullName>
    </submittedName>
</protein>
<evidence type="ECO:0000313" key="1">
    <source>
        <dbReference type="EMBL" id="KAF1952924.1"/>
    </source>
</evidence>
<proteinExistence type="predicted"/>
<dbReference type="Proteomes" id="UP000800035">
    <property type="component" value="Unassembled WGS sequence"/>
</dbReference>
<accession>A0A6A5TL52</accession>
<evidence type="ECO:0000313" key="2">
    <source>
        <dbReference type="Proteomes" id="UP000800035"/>
    </source>
</evidence>
<dbReference type="EMBL" id="ML977007">
    <property type="protein sequence ID" value="KAF1952924.1"/>
    <property type="molecule type" value="Genomic_DNA"/>
</dbReference>
<reference evidence="1" key="1">
    <citation type="journal article" date="2020" name="Stud. Mycol.">
        <title>101 Dothideomycetes genomes: a test case for predicting lifestyles and emergence of pathogens.</title>
        <authorList>
            <person name="Haridas S."/>
            <person name="Albert R."/>
            <person name="Binder M."/>
            <person name="Bloem J."/>
            <person name="Labutti K."/>
            <person name="Salamov A."/>
            <person name="Andreopoulos B."/>
            <person name="Baker S."/>
            <person name="Barry K."/>
            <person name="Bills G."/>
            <person name="Bluhm B."/>
            <person name="Cannon C."/>
            <person name="Castanera R."/>
            <person name="Culley D."/>
            <person name="Daum C."/>
            <person name="Ezra D."/>
            <person name="Gonzalez J."/>
            <person name="Henrissat B."/>
            <person name="Kuo A."/>
            <person name="Liang C."/>
            <person name="Lipzen A."/>
            <person name="Lutzoni F."/>
            <person name="Magnuson J."/>
            <person name="Mondo S."/>
            <person name="Nolan M."/>
            <person name="Ohm R."/>
            <person name="Pangilinan J."/>
            <person name="Park H.-J."/>
            <person name="Ramirez L."/>
            <person name="Alfaro M."/>
            <person name="Sun H."/>
            <person name="Tritt A."/>
            <person name="Yoshinaga Y."/>
            <person name="Zwiers L.-H."/>
            <person name="Turgeon B."/>
            <person name="Goodwin S."/>
            <person name="Spatafora J."/>
            <person name="Crous P."/>
            <person name="Grigoriev I."/>
        </authorList>
    </citation>
    <scope>NUCLEOTIDE SEQUENCE</scope>
    <source>
        <strain evidence="1">CBS 675.92</strain>
    </source>
</reference>
<sequence length="108" mass="12564">MDKIVENNDIYYIATYTIGLCTSAFHLPPSPLPHGKILHKTYTAQPVCSIYIIPCILMYPRRTNAFNCFRPQRPNQSIKPSTHRRRAATRPTIAFLLHKRENKNIRIQ</sequence>
<organism evidence="1 2">
    <name type="scientific">Byssothecium circinans</name>
    <dbReference type="NCBI Taxonomy" id="147558"/>
    <lineage>
        <taxon>Eukaryota</taxon>
        <taxon>Fungi</taxon>
        <taxon>Dikarya</taxon>
        <taxon>Ascomycota</taxon>
        <taxon>Pezizomycotina</taxon>
        <taxon>Dothideomycetes</taxon>
        <taxon>Pleosporomycetidae</taxon>
        <taxon>Pleosporales</taxon>
        <taxon>Massarineae</taxon>
        <taxon>Massarinaceae</taxon>
        <taxon>Byssothecium</taxon>
    </lineage>
</organism>
<name>A0A6A5TL52_9PLEO</name>